<keyword evidence="1" id="KW-0732">Signal</keyword>
<evidence type="ECO:0000313" key="2">
    <source>
        <dbReference type="EMBL" id="MFC5754773.1"/>
    </source>
</evidence>
<dbReference type="RefSeq" id="WP_378293206.1">
    <property type="nucleotide sequence ID" value="NZ_JBHSON010000181.1"/>
</dbReference>
<feature type="signal peptide" evidence="1">
    <location>
        <begin position="1"/>
        <end position="35"/>
    </location>
</feature>
<accession>A0ABW1AK18</accession>
<protein>
    <recommendedName>
        <fullName evidence="4">Matrixin family metalloprotease</fullName>
    </recommendedName>
</protein>
<dbReference type="PROSITE" id="PS51257">
    <property type="entry name" value="PROKAR_LIPOPROTEIN"/>
    <property type="match status" value="1"/>
</dbReference>
<dbReference type="SUPFAM" id="SSF55486">
    <property type="entry name" value="Metalloproteases ('zincins'), catalytic domain"/>
    <property type="match status" value="1"/>
</dbReference>
<gene>
    <name evidence="2" type="ORF">ACFPZN_54950</name>
</gene>
<feature type="chain" id="PRO_5046950454" description="Matrixin family metalloprotease" evidence="1">
    <location>
        <begin position="36"/>
        <end position="364"/>
    </location>
</feature>
<dbReference type="EMBL" id="JBHSON010000181">
    <property type="protein sequence ID" value="MFC5754773.1"/>
    <property type="molecule type" value="Genomic_DNA"/>
</dbReference>
<evidence type="ECO:0000256" key="1">
    <source>
        <dbReference type="SAM" id="SignalP"/>
    </source>
</evidence>
<evidence type="ECO:0008006" key="4">
    <source>
        <dbReference type="Google" id="ProtNLM"/>
    </source>
</evidence>
<reference evidence="3" key="1">
    <citation type="journal article" date="2019" name="Int. J. Syst. Evol. Microbiol.">
        <title>The Global Catalogue of Microorganisms (GCM) 10K type strain sequencing project: providing services to taxonomists for standard genome sequencing and annotation.</title>
        <authorList>
            <consortium name="The Broad Institute Genomics Platform"/>
            <consortium name="The Broad Institute Genome Sequencing Center for Infectious Disease"/>
            <person name="Wu L."/>
            <person name="Ma J."/>
        </authorList>
    </citation>
    <scope>NUCLEOTIDE SEQUENCE [LARGE SCALE GENOMIC DNA]</scope>
    <source>
        <strain evidence="3">KCTC 42087</strain>
    </source>
</reference>
<dbReference type="InterPro" id="IPR024079">
    <property type="entry name" value="MetalloPept_cat_dom_sf"/>
</dbReference>
<name>A0ABW1AK18_9ACTN</name>
<proteinExistence type="predicted"/>
<dbReference type="Proteomes" id="UP001596074">
    <property type="component" value="Unassembled WGS sequence"/>
</dbReference>
<keyword evidence="3" id="KW-1185">Reference proteome</keyword>
<organism evidence="2 3">
    <name type="scientific">Actinomadura rugatobispora</name>
    <dbReference type="NCBI Taxonomy" id="1994"/>
    <lineage>
        <taxon>Bacteria</taxon>
        <taxon>Bacillati</taxon>
        <taxon>Actinomycetota</taxon>
        <taxon>Actinomycetes</taxon>
        <taxon>Streptosporangiales</taxon>
        <taxon>Thermomonosporaceae</taxon>
        <taxon>Actinomadura</taxon>
    </lineage>
</organism>
<sequence length="364" mass="39038">MRSYKFRTGSPAGSLSAAAALTAFTAAACAIPATADGPVPGAREARPPAWCRPGPGLRAGALPRIVDLFQCDVRGRVIRGTSGVAATVPHDGSSVTSRLLRRHGAAELRIDVDAEAGTATIVERRARIPEGRPRQAALAPLPACTDTARKLGPDRWPRGTRISWHYYPGSVAFSGMPAGSGAGAFRRGVRRAVDVRTDCVRGSLSYSPKPDIYQRYAGRTDSPPNILGPGACQSRNGINSFGWAELRTPDRDILAVTCTWHVGNVIREADMAVQTQGKRWWTTRAPRRGGAQPVPGCPEGRYEAVSVVTHEMLHVLGLQHIDGVRHQNLSMSPYVRPCDDRDATLGLGDYLGLIDLYGARPGPR</sequence>
<comment type="caution">
    <text evidence="2">The sequence shown here is derived from an EMBL/GenBank/DDBJ whole genome shotgun (WGS) entry which is preliminary data.</text>
</comment>
<evidence type="ECO:0000313" key="3">
    <source>
        <dbReference type="Proteomes" id="UP001596074"/>
    </source>
</evidence>
<dbReference type="Gene3D" id="3.40.390.10">
    <property type="entry name" value="Collagenase (Catalytic Domain)"/>
    <property type="match status" value="1"/>
</dbReference>